<evidence type="ECO:0000313" key="2">
    <source>
        <dbReference type="EMBL" id="MEV5510724.1"/>
    </source>
</evidence>
<keyword evidence="3" id="KW-1185">Reference proteome</keyword>
<dbReference type="InterPro" id="IPR007278">
    <property type="entry name" value="DUF397"/>
</dbReference>
<dbReference type="Pfam" id="PF04149">
    <property type="entry name" value="DUF397"/>
    <property type="match status" value="1"/>
</dbReference>
<dbReference type="EMBL" id="JBFAUK010000039">
    <property type="protein sequence ID" value="MEV5510724.1"/>
    <property type="molecule type" value="Genomic_DNA"/>
</dbReference>
<sequence length="62" mass="6778">MSNRGIWTKSSYSQANPDGNCVEVAVCARTVRIRDSKRISGRILAVPSAAWAEFIAKVGERP</sequence>
<name>A0ABV3K6H1_STRON</name>
<protein>
    <submittedName>
        <fullName evidence="2">DUF397 domain-containing protein</fullName>
    </submittedName>
</protein>
<comment type="caution">
    <text evidence="2">The sequence shown here is derived from an EMBL/GenBank/DDBJ whole genome shotgun (WGS) entry which is preliminary data.</text>
</comment>
<dbReference type="Proteomes" id="UP001552594">
    <property type="component" value="Unassembled WGS sequence"/>
</dbReference>
<evidence type="ECO:0000313" key="3">
    <source>
        <dbReference type="Proteomes" id="UP001552594"/>
    </source>
</evidence>
<dbReference type="RefSeq" id="WP_109283318.1">
    <property type="nucleotide sequence ID" value="NZ_JBFAUK010000039.1"/>
</dbReference>
<organism evidence="2 3">
    <name type="scientific">Streptomyces orinoci</name>
    <name type="common">Streptoverticillium orinoci</name>
    <dbReference type="NCBI Taxonomy" id="67339"/>
    <lineage>
        <taxon>Bacteria</taxon>
        <taxon>Bacillati</taxon>
        <taxon>Actinomycetota</taxon>
        <taxon>Actinomycetes</taxon>
        <taxon>Kitasatosporales</taxon>
        <taxon>Streptomycetaceae</taxon>
        <taxon>Streptomyces</taxon>
    </lineage>
</organism>
<gene>
    <name evidence="2" type="ORF">AB0L16_30600</name>
</gene>
<evidence type="ECO:0000259" key="1">
    <source>
        <dbReference type="Pfam" id="PF04149"/>
    </source>
</evidence>
<proteinExistence type="predicted"/>
<feature type="domain" description="DUF397" evidence="1">
    <location>
        <begin position="7"/>
        <end position="58"/>
    </location>
</feature>
<reference evidence="2 3" key="1">
    <citation type="submission" date="2024-06" db="EMBL/GenBank/DDBJ databases">
        <title>The Natural Products Discovery Center: Release of the First 8490 Sequenced Strains for Exploring Actinobacteria Biosynthetic Diversity.</title>
        <authorList>
            <person name="Kalkreuter E."/>
            <person name="Kautsar S.A."/>
            <person name="Yang D."/>
            <person name="Bader C.D."/>
            <person name="Teijaro C.N."/>
            <person name="Fluegel L."/>
            <person name="Davis C.M."/>
            <person name="Simpson J.R."/>
            <person name="Lauterbach L."/>
            <person name="Steele A.D."/>
            <person name="Gui C."/>
            <person name="Meng S."/>
            <person name="Li G."/>
            <person name="Viehrig K."/>
            <person name="Ye F."/>
            <person name="Su P."/>
            <person name="Kiefer A.F."/>
            <person name="Nichols A."/>
            <person name="Cepeda A.J."/>
            <person name="Yan W."/>
            <person name="Fan B."/>
            <person name="Jiang Y."/>
            <person name="Adhikari A."/>
            <person name="Zheng C.-J."/>
            <person name="Schuster L."/>
            <person name="Cowan T.M."/>
            <person name="Smanski M.J."/>
            <person name="Chevrette M.G."/>
            <person name="De Carvalho L.P.S."/>
            <person name="Shen B."/>
        </authorList>
    </citation>
    <scope>NUCLEOTIDE SEQUENCE [LARGE SCALE GENOMIC DNA]</scope>
    <source>
        <strain evidence="2 3">NPDC052347</strain>
    </source>
</reference>
<accession>A0ABV3K6H1</accession>